<dbReference type="InterPro" id="IPR038763">
    <property type="entry name" value="DHH_sf"/>
</dbReference>
<dbReference type="EMBL" id="BARV01009929">
    <property type="protein sequence ID" value="GAI05719.1"/>
    <property type="molecule type" value="Genomic_DNA"/>
</dbReference>
<dbReference type="Gene3D" id="3.90.1640.30">
    <property type="match status" value="1"/>
</dbReference>
<comment type="caution">
    <text evidence="2">The sequence shown here is derived from an EMBL/GenBank/DDBJ whole genome shotgun (WGS) entry which is preliminary data.</text>
</comment>
<dbReference type="SUPFAM" id="SSF64182">
    <property type="entry name" value="DHH phosphoesterases"/>
    <property type="match status" value="1"/>
</dbReference>
<name>X1MH68_9ZZZZ</name>
<dbReference type="PROSITE" id="PS50093">
    <property type="entry name" value="PKD"/>
    <property type="match status" value="1"/>
</dbReference>
<dbReference type="Gene3D" id="2.60.40.10">
    <property type="entry name" value="Immunoglobulins"/>
    <property type="match status" value="1"/>
</dbReference>
<feature type="non-terminal residue" evidence="2">
    <location>
        <position position="296"/>
    </location>
</feature>
<dbReference type="AlphaFoldDB" id="X1MH68"/>
<dbReference type="SMART" id="SM00089">
    <property type="entry name" value="PKD"/>
    <property type="match status" value="1"/>
</dbReference>
<feature type="domain" description="PKD" evidence="1">
    <location>
        <begin position="32"/>
        <end position="113"/>
    </location>
</feature>
<dbReference type="InterPro" id="IPR000601">
    <property type="entry name" value="PKD_dom"/>
</dbReference>
<gene>
    <name evidence="2" type="ORF">S06H3_19397</name>
</gene>
<accession>X1MH68</accession>
<evidence type="ECO:0000313" key="2">
    <source>
        <dbReference type="EMBL" id="GAI05719.1"/>
    </source>
</evidence>
<dbReference type="InterPro" id="IPR022409">
    <property type="entry name" value="PKD/Chitinase_dom"/>
</dbReference>
<sequence>EDITTSVDTVENIVYGQVASLSPFFIGEPTVLPVADAGGPYLAQVDCSADLDGSASYHPDGTIVSYDWSFGDDTSGSGVSVSHTYTAVGIYEVTLTVTDDKGAQASDTTMVVVYDPDVGSATGGGWFWSAQGNLKSDFESEGKATFGFVVKYKHEAAAGNLEFQYHVGDINLKSSSITRTGLNIGSLDTESISWVLAPRLNAAGRLAHAMTSYRLLMTDSPQEASQLVIWLEEKNAERQRLTTKVLAKAREQILAQGISPLPVASDKGYPVGIIGLVAGRLSEEFYRPTIVIKTGE</sequence>
<dbReference type="InterPro" id="IPR013783">
    <property type="entry name" value="Ig-like_fold"/>
</dbReference>
<evidence type="ECO:0000259" key="1">
    <source>
        <dbReference type="PROSITE" id="PS50093"/>
    </source>
</evidence>
<protein>
    <recommendedName>
        <fullName evidence="1">PKD domain-containing protein</fullName>
    </recommendedName>
</protein>
<proteinExistence type="predicted"/>
<dbReference type="PANTHER" id="PTHR30255">
    <property type="entry name" value="SINGLE-STRANDED-DNA-SPECIFIC EXONUCLEASE RECJ"/>
    <property type="match status" value="1"/>
</dbReference>
<dbReference type="InterPro" id="IPR035986">
    <property type="entry name" value="PKD_dom_sf"/>
</dbReference>
<feature type="non-terminal residue" evidence="2">
    <location>
        <position position="1"/>
    </location>
</feature>
<reference evidence="2" key="1">
    <citation type="journal article" date="2014" name="Front. Microbiol.">
        <title>High frequency of phylogenetically diverse reductive dehalogenase-homologous genes in deep subseafloor sedimentary metagenomes.</title>
        <authorList>
            <person name="Kawai M."/>
            <person name="Futagami T."/>
            <person name="Toyoda A."/>
            <person name="Takaki Y."/>
            <person name="Nishi S."/>
            <person name="Hori S."/>
            <person name="Arai W."/>
            <person name="Tsubouchi T."/>
            <person name="Morono Y."/>
            <person name="Uchiyama I."/>
            <person name="Ito T."/>
            <person name="Fujiyama A."/>
            <person name="Inagaki F."/>
            <person name="Takami H."/>
        </authorList>
    </citation>
    <scope>NUCLEOTIDE SEQUENCE</scope>
    <source>
        <strain evidence="2">Expedition CK06-06</strain>
    </source>
</reference>
<dbReference type="PANTHER" id="PTHR30255:SF2">
    <property type="entry name" value="SINGLE-STRANDED-DNA-SPECIFIC EXONUCLEASE RECJ"/>
    <property type="match status" value="1"/>
</dbReference>
<dbReference type="CDD" id="cd00146">
    <property type="entry name" value="PKD"/>
    <property type="match status" value="1"/>
</dbReference>
<dbReference type="InterPro" id="IPR051673">
    <property type="entry name" value="SSDNA_exonuclease_RecJ"/>
</dbReference>
<dbReference type="Gene3D" id="3.10.310.30">
    <property type="match status" value="1"/>
</dbReference>
<dbReference type="SUPFAM" id="SSF49299">
    <property type="entry name" value="PKD domain"/>
    <property type="match status" value="1"/>
</dbReference>
<organism evidence="2">
    <name type="scientific">marine sediment metagenome</name>
    <dbReference type="NCBI Taxonomy" id="412755"/>
    <lineage>
        <taxon>unclassified sequences</taxon>
        <taxon>metagenomes</taxon>
        <taxon>ecological metagenomes</taxon>
    </lineage>
</organism>
<dbReference type="Pfam" id="PF18911">
    <property type="entry name" value="PKD_4"/>
    <property type="match status" value="1"/>
</dbReference>